<gene>
    <name evidence="3" type="ORF">MF672_031410</name>
</gene>
<sequence>MSGFAALLRRHWPALIVGAAVVLSFAVTYVVDVVQLDEIRAQVNRAAEFLVFIVAALSVPRCLVQADASRARPRRNPEAYAAAAVALVTVVVGALPSELLGSRGEDFLDALRSFLAVCVAALITFAVFRVQARNERAAPPRTRLHAADDLEEKFTAMAQQLSASAATFALLQAEMTARAHAARELAREAEENRRHAEQSRTYADDQRAALEAVERLVAARAEPIVDAIERRSRRSQVIFLAVGAVLGTVLQLLTQQWFSF</sequence>
<keyword evidence="4" id="KW-1185">Reference proteome</keyword>
<keyword evidence="2" id="KW-1133">Transmembrane helix</keyword>
<feature type="transmembrane region" description="Helical" evidence="2">
    <location>
        <begin position="110"/>
        <end position="128"/>
    </location>
</feature>
<keyword evidence="2" id="KW-0812">Transmembrane</keyword>
<evidence type="ECO:0000313" key="3">
    <source>
        <dbReference type="EMBL" id="MCK2218265.1"/>
    </source>
</evidence>
<name>A0ABT0G252_9ACTN</name>
<accession>A0ABT0G252</accession>
<organism evidence="3 4">
    <name type="scientific">Actinomadura luzonensis</name>
    <dbReference type="NCBI Taxonomy" id="2805427"/>
    <lineage>
        <taxon>Bacteria</taxon>
        <taxon>Bacillati</taxon>
        <taxon>Actinomycetota</taxon>
        <taxon>Actinomycetes</taxon>
        <taxon>Streptosporangiales</taxon>
        <taxon>Thermomonosporaceae</taxon>
        <taxon>Actinomadura</taxon>
    </lineage>
</organism>
<protein>
    <submittedName>
        <fullName evidence="3">Uncharacterized protein</fullName>
    </submittedName>
</protein>
<feature type="transmembrane region" description="Helical" evidence="2">
    <location>
        <begin position="12"/>
        <end position="31"/>
    </location>
</feature>
<evidence type="ECO:0000313" key="4">
    <source>
        <dbReference type="Proteomes" id="UP001317259"/>
    </source>
</evidence>
<evidence type="ECO:0000256" key="1">
    <source>
        <dbReference type="SAM" id="Coils"/>
    </source>
</evidence>
<dbReference type="EMBL" id="JAKRKC020000002">
    <property type="protein sequence ID" value="MCK2218265.1"/>
    <property type="molecule type" value="Genomic_DNA"/>
</dbReference>
<reference evidence="3 4" key="1">
    <citation type="submission" date="2022-04" db="EMBL/GenBank/DDBJ databases">
        <title>Genome draft of Actinomadura sp. ATCC 31491.</title>
        <authorList>
            <person name="Shi X."/>
            <person name="Du Y."/>
        </authorList>
    </citation>
    <scope>NUCLEOTIDE SEQUENCE [LARGE SCALE GENOMIC DNA]</scope>
    <source>
        <strain evidence="3 4">ATCC 31491</strain>
    </source>
</reference>
<feature type="transmembrane region" description="Helical" evidence="2">
    <location>
        <begin position="43"/>
        <end position="64"/>
    </location>
</feature>
<keyword evidence="2" id="KW-0472">Membrane</keyword>
<dbReference type="RefSeq" id="WP_242371169.1">
    <property type="nucleotide sequence ID" value="NZ_JAKRKC020000002.1"/>
</dbReference>
<dbReference type="Proteomes" id="UP001317259">
    <property type="component" value="Unassembled WGS sequence"/>
</dbReference>
<feature type="transmembrane region" description="Helical" evidence="2">
    <location>
        <begin position="76"/>
        <end position="95"/>
    </location>
</feature>
<proteinExistence type="predicted"/>
<feature type="transmembrane region" description="Helical" evidence="2">
    <location>
        <begin position="237"/>
        <end position="258"/>
    </location>
</feature>
<feature type="coiled-coil region" evidence="1">
    <location>
        <begin position="172"/>
        <end position="199"/>
    </location>
</feature>
<keyword evidence="1" id="KW-0175">Coiled coil</keyword>
<comment type="caution">
    <text evidence="3">The sequence shown here is derived from an EMBL/GenBank/DDBJ whole genome shotgun (WGS) entry which is preliminary data.</text>
</comment>
<evidence type="ECO:0000256" key="2">
    <source>
        <dbReference type="SAM" id="Phobius"/>
    </source>
</evidence>